<dbReference type="PIRSF" id="PIRSF003078">
    <property type="entry name" value="GidB"/>
    <property type="match status" value="1"/>
</dbReference>
<dbReference type="GO" id="GO:0070043">
    <property type="term" value="F:rRNA (guanine-N7-)-methyltransferase activity"/>
    <property type="evidence" value="ECO:0007669"/>
    <property type="project" value="UniProtKB-UniRule"/>
</dbReference>
<dbReference type="CDD" id="cd02440">
    <property type="entry name" value="AdoMet_MTases"/>
    <property type="match status" value="1"/>
</dbReference>
<dbReference type="EMBL" id="SNXO01000005">
    <property type="protein sequence ID" value="TDP58971.1"/>
    <property type="molecule type" value="Genomic_DNA"/>
</dbReference>
<keyword evidence="4 6" id="KW-0808">Transferase</keyword>
<protein>
    <recommendedName>
        <fullName evidence="6">Ribosomal RNA small subunit methyltransferase G</fullName>
        <ecNumber evidence="6">2.1.1.-</ecNumber>
    </recommendedName>
    <alternativeName>
        <fullName evidence="6">16S rRNA 7-methylguanosine methyltransferase</fullName>
        <shortName evidence="6">16S rRNA m7G methyltransferase</shortName>
    </alternativeName>
</protein>
<dbReference type="Gene3D" id="3.40.50.150">
    <property type="entry name" value="Vaccinia Virus protein VP39"/>
    <property type="match status" value="1"/>
</dbReference>
<keyword evidence="8" id="KW-1185">Reference proteome</keyword>
<evidence type="ECO:0000256" key="2">
    <source>
        <dbReference type="ARBA" id="ARBA00022552"/>
    </source>
</evidence>
<reference evidence="7 8" key="1">
    <citation type="submission" date="2019-03" db="EMBL/GenBank/DDBJ databases">
        <title>Genomic Encyclopedia of Type Strains, Phase IV (KMG-IV): sequencing the most valuable type-strain genomes for metagenomic binning, comparative biology and taxonomic classification.</title>
        <authorList>
            <person name="Goeker M."/>
        </authorList>
    </citation>
    <scope>NUCLEOTIDE SEQUENCE [LARGE SCALE GENOMIC DNA]</scope>
    <source>
        <strain evidence="7 8">DSM 28287</strain>
    </source>
</reference>
<evidence type="ECO:0000256" key="4">
    <source>
        <dbReference type="ARBA" id="ARBA00022679"/>
    </source>
</evidence>
<dbReference type="PANTHER" id="PTHR31760:SF0">
    <property type="entry name" value="S-ADENOSYL-L-METHIONINE-DEPENDENT METHYLTRANSFERASES SUPERFAMILY PROTEIN"/>
    <property type="match status" value="1"/>
</dbReference>
<keyword evidence="5 6" id="KW-0949">S-adenosyl-L-methionine</keyword>
<dbReference type="InterPro" id="IPR003682">
    <property type="entry name" value="rRNA_ssu_MeTfrase_G"/>
</dbReference>
<comment type="caution">
    <text evidence="7">The sequence shown here is derived from an EMBL/GenBank/DDBJ whole genome shotgun (WGS) entry which is preliminary data.</text>
</comment>
<dbReference type="Pfam" id="PF02527">
    <property type="entry name" value="GidB"/>
    <property type="match status" value="1"/>
</dbReference>
<dbReference type="Proteomes" id="UP000295500">
    <property type="component" value="Unassembled WGS sequence"/>
</dbReference>
<dbReference type="FunFam" id="3.40.50.150:FF:000041">
    <property type="entry name" value="Ribosomal RNA small subunit methyltransferase G"/>
    <property type="match status" value="1"/>
</dbReference>
<accession>A0A4R6Q9J5</accession>
<evidence type="ECO:0000313" key="7">
    <source>
        <dbReference type="EMBL" id="TDP58971.1"/>
    </source>
</evidence>
<comment type="function">
    <text evidence="6">Specifically methylates the N7 position of a guanine in 16S rRNA.</text>
</comment>
<evidence type="ECO:0000256" key="6">
    <source>
        <dbReference type="HAMAP-Rule" id="MF_00074"/>
    </source>
</evidence>
<gene>
    <name evidence="6" type="primary">rsmG</name>
    <name evidence="7" type="ORF">EV211_10541</name>
</gene>
<keyword evidence="3 6" id="KW-0489">Methyltransferase</keyword>
<keyword evidence="2 6" id="KW-0698">rRNA processing</keyword>
<evidence type="ECO:0000256" key="5">
    <source>
        <dbReference type="ARBA" id="ARBA00022691"/>
    </source>
</evidence>
<dbReference type="SUPFAM" id="SSF53335">
    <property type="entry name" value="S-adenosyl-L-methionine-dependent methyltransferases"/>
    <property type="match status" value="1"/>
</dbReference>
<evidence type="ECO:0000256" key="3">
    <source>
        <dbReference type="ARBA" id="ARBA00022603"/>
    </source>
</evidence>
<comment type="caution">
    <text evidence="6">Lacks conserved residue(s) required for the propagation of feature annotation.</text>
</comment>
<dbReference type="AlphaFoldDB" id="A0A4R6Q9J5"/>
<dbReference type="HAMAP" id="MF_00074">
    <property type="entry name" value="16SrRNA_methyltr_G"/>
    <property type="match status" value="1"/>
</dbReference>
<organism evidence="7 8">
    <name type="scientific">Aminicella lysinilytica</name>
    <dbReference type="NCBI Taxonomy" id="433323"/>
    <lineage>
        <taxon>Bacteria</taxon>
        <taxon>Bacillati</taxon>
        <taxon>Bacillota</taxon>
        <taxon>Clostridia</taxon>
        <taxon>Peptostreptococcales</taxon>
        <taxon>Anaerovoracaceae</taxon>
        <taxon>Aminicella</taxon>
    </lineage>
</organism>
<feature type="binding site" evidence="6">
    <location>
        <position position="76"/>
    </location>
    <ligand>
        <name>S-adenosyl-L-methionine</name>
        <dbReference type="ChEBI" id="CHEBI:59789"/>
    </ligand>
</feature>
<dbReference type="GO" id="GO:0005829">
    <property type="term" value="C:cytosol"/>
    <property type="evidence" value="ECO:0007669"/>
    <property type="project" value="TreeGrafter"/>
</dbReference>
<dbReference type="NCBIfam" id="TIGR00138">
    <property type="entry name" value="rsmG_gidB"/>
    <property type="match status" value="1"/>
</dbReference>
<dbReference type="InterPro" id="IPR029063">
    <property type="entry name" value="SAM-dependent_MTases_sf"/>
</dbReference>
<feature type="binding site" evidence="6">
    <location>
        <position position="146"/>
    </location>
    <ligand>
        <name>S-adenosyl-L-methionine</name>
        <dbReference type="ChEBI" id="CHEBI:59789"/>
    </ligand>
</feature>
<dbReference type="EC" id="2.1.1.-" evidence="6"/>
<dbReference type="OrthoDB" id="9808773at2"/>
<name>A0A4R6Q9J5_9FIRM</name>
<comment type="subcellular location">
    <subcellularLocation>
        <location evidence="6">Cytoplasm</location>
    </subcellularLocation>
</comment>
<feature type="binding site" evidence="6">
    <location>
        <position position="81"/>
    </location>
    <ligand>
        <name>S-adenosyl-L-methionine</name>
        <dbReference type="ChEBI" id="CHEBI:59789"/>
    </ligand>
</feature>
<keyword evidence="1 6" id="KW-0963">Cytoplasm</keyword>
<evidence type="ECO:0000256" key="1">
    <source>
        <dbReference type="ARBA" id="ARBA00022490"/>
    </source>
</evidence>
<proteinExistence type="inferred from homology"/>
<evidence type="ECO:0000313" key="8">
    <source>
        <dbReference type="Proteomes" id="UP000295500"/>
    </source>
</evidence>
<comment type="similarity">
    <text evidence="6">Belongs to the methyltransferase superfamily. RNA methyltransferase RsmG family.</text>
</comment>
<dbReference type="PANTHER" id="PTHR31760">
    <property type="entry name" value="S-ADENOSYL-L-METHIONINE-DEPENDENT METHYLTRANSFERASES SUPERFAMILY PROTEIN"/>
    <property type="match status" value="1"/>
</dbReference>
<dbReference type="RefSeq" id="WP_133527796.1">
    <property type="nucleotide sequence ID" value="NZ_SNXO01000005.1"/>
</dbReference>
<feature type="binding site" evidence="6">
    <location>
        <begin position="127"/>
        <end position="128"/>
    </location>
    <ligand>
        <name>S-adenosyl-L-methionine</name>
        <dbReference type="ChEBI" id="CHEBI:59789"/>
    </ligand>
</feature>
<sequence>MSSFLEGIFGELDIRCSERQYAAFDGYMEGVLEFNKSVNLTAIKDPEEFQIKHFADSVLVTRCSEYQSADRILDLGTGGGFPGVPLAILDPEKEFVLVDSLLKRLKIIDELTGELGISNVKTIHGRAEDLGRNEELRETFDLCVSRAVADLSVLAEYALPFVKVGGYFIAYKGSDCDAEVRNAGKAIRVLGGETVRIDKADKAGLEHNLVIIKKIKETSGKYPRTAGKPGKSPIR</sequence>